<dbReference type="STRING" id="1122619.GCA_000373745_01253"/>
<reference evidence="12 15" key="2">
    <citation type="submission" date="2020-12" db="EMBL/GenBank/DDBJ databases">
        <title>FDA dAtabase for Regulatory Grade micrObial Sequences (FDA-ARGOS): Supporting development and validation of Infectious Disease Dx tests.</title>
        <authorList>
            <person name="Sproer C."/>
            <person name="Gronow S."/>
            <person name="Severitt S."/>
            <person name="Schroder I."/>
            <person name="Tallon L."/>
            <person name="Sadzewicz L."/>
            <person name="Zhao X."/>
            <person name="Boylan J."/>
            <person name="Ott S."/>
            <person name="Bowen H."/>
            <person name="Vavikolanu K."/>
            <person name="Mehta A."/>
            <person name="Aluvathingal J."/>
            <person name="Nadendla S."/>
            <person name="Lowell S."/>
            <person name="Myers T."/>
            <person name="Yan Y."/>
            <person name="Sichtig H."/>
        </authorList>
    </citation>
    <scope>NUCLEOTIDE SEQUENCE [LARGE SCALE GENOMIC DNA]</scope>
    <source>
        <strain evidence="12 15">FDAARGOS_872</strain>
    </source>
</reference>
<evidence type="ECO:0000313" key="15">
    <source>
        <dbReference type="Proteomes" id="UP000594903"/>
    </source>
</evidence>
<feature type="binding site" evidence="11">
    <location>
        <begin position="189"/>
        <end position="193"/>
    </location>
    <ligand>
        <name>NAD(+)</name>
        <dbReference type="ChEBI" id="CHEBI:57540"/>
    </ligand>
</feature>
<evidence type="ECO:0000256" key="9">
    <source>
        <dbReference type="PIRSR" id="PIRSR000094-1"/>
    </source>
</evidence>
<dbReference type="Pfam" id="PF13561">
    <property type="entry name" value="adh_short_C2"/>
    <property type="match status" value="1"/>
</dbReference>
<evidence type="ECO:0000256" key="7">
    <source>
        <dbReference type="ARBA" id="ARBA00023160"/>
    </source>
</evidence>
<evidence type="ECO:0000256" key="8">
    <source>
        <dbReference type="PIRNR" id="PIRNR000094"/>
    </source>
</evidence>
<feature type="binding site" evidence="11">
    <location>
        <position position="11"/>
    </location>
    <ligand>
        <name>NAD(+)</name>
        <dbReference type="ChEBI" id="CHEBI:57540"/>
    </ligand>
</feature>
<dbReference type="EC" id="1.3.1.9" evidence="8"/>
<keyword evidence="6" id="KW-0443">Lipid metabolism</keyword>
<gene>
    <name evidence="13" type="primary">fabI_1</name>
    <name evidence="12" type="synonym">fabI</name>
    <name evidence="12" type="ORF">I6G29_06670</name>
    <name evidence="13" type="ORF">NCTC11997_01393</name>
</gene>
<keyword evidence="3 8" id="KW-0444">Lipid biosynthesis</keyword>
<keyword evidence="4" id="KW-0276">Fatty acid metabolism</keyword>
<organism evidence="13 14">
    <name type="scientific">Oligella ureolytica</name>
    <dbReference type="NCBI Taxonomy" id="90244"/>
    <lineage>
        <taxon>Bacteria</taxon>
        <taxon>Pseudomonadati</taxon>
        <taxon>Pseudomonadota</taxon>
        <taxon>Betaproteobacteria</taxon>
        <taxon>Burkholderiales</taxon>
        <taxon>Alcaligenaceae</taxon>
        <taxon>Oligella</taxon>
    </lineage>
</organism>
<dbReference type="Gene3D" id="1.10.8.400">
    <property type="entry name" value="Enoyl acyl carrier protein reductase"/>
    <property type="match status" value="1"/>
</dbReference>
<comment type="catalytic activity">
    <reaction evidence="8">
        <text>a 2,3-saturated acyl-[ACP] + NAD(+) = a (2E)-enoyl-[ACP] + NADH + H(+)</text>
        <dbReference type="Rhea" id="RHEA:10240"/>
        <dbReference type="Rhea" id="RHEA-COMP:9925"/>
        <dbReference type="Rhea" id="RHEA-COMP:9926"/>
        <dbReference type="ChEBI" id="CHEBI:15378"/>
        <dbReference type="ChEBI" id="CHEBI:57540"/>
        <dbReference type="ChEBI" id="CHEBI:57945"/>
        <dbReference type="ChEBI" id="CHEBI:78784"/>
        <dbReference type="ChEBI" id="CHEBI:78785"/>
        <dbReference type="EC" id="1.3.1.9"/>
    </reaction>
</comment>
<dbReference type="SUPFAM" id="SSF51735">
    <property type="entry name" value="NAD(P)-binding Rossmann-fold domains"/>
    <property type="match status" value="1"/>
</dbReference>
<dbReference type="Proteomes" id="UP000594903">
    <property type="component" value="Chromosome"/>
</dbReference>
<evidence type="ECO:0000256" key="1">
    <source>
        <dbReference type="ARBA" id="ARBA00005194"/>
    </source>
</evidence>
<dbReference type="EMBL" id="UGSB01000001">
    <property type="protein sequence ID" value="SUA54073.1"/>
    <property type="molecule type" value="Genomic_DNA"/>
</dbReference>
<keyword evidence="7 8" id="KW-0275">Fatty acid biosynthesis</keyword>
<feature type="active site" description="Proton acceptor" evidence="9">
    <location>
        <position position="153"/>
    </location>
</feature>
<dbReference type="EMBL" id="CP065725">
    <property type="protein sequence ID" value="QPT41202.1"/>
    <property type="molecule type" value="Genomic_DNA"/>
</dbReference>
<dbReference type="CDD" id="cd05372">
    <property type="entry name" value="ENR_SDR"/>
    <property type="match status" value="1"/>
</dbReference>
<dbReference type="PANTHER" id="PTHR43159">
    <property type="entry name" value="ENOYL-[ACYL-CARRIER-PROTEIN] REDUCTASE"/>
    <property type="match status" value="1"/>
</dbReference>
<evidence type="ECO:0000256" key="4">
    <source>
        <dbReference type="ARBA" id="ARBA00022832"/>
    </source>
</evidence>
<proteinExistence type="inferred from homology"/>
<feature type="binding site" evidence="11">
    <location>
        <begin position="17"/>
        <end position="18"/>
    </location>
    <ligand>
        <name>NAD(+)</name>
        <dbReference type="ChEBI" id="CHEBI:57540"/>
    </ligand>
</feature>
<dbReference type="AlphaFoldDB" id="A0A378XEI7"/>
<protein>
    <recommendedName>
        <fullName evidence="8">Enoyl-[acyl-carrier-protein] reductase [NADH]</fullName>
        <ecNumber evidence="8">1.3.1.9</ecNumber>
    </recommendedName>
</protein>
<dbReference type="InterPro" id="IPR002347">
    <property type="entry name" value="SDR_fam"/>
</dbReference>
<dbReference type="InterPro" id="IPR036291">
    <property type="entry name" value="NAD(P)-bd_dom_sf"/>
</dbReference>
<dbReference type="OrthoDB" id="9803628at2"/>
<evidence type="ECO:0000256" key="5">
    <source>
        <dbReference type="ARBA" id="ARBA00023002"/>
    </source>
</evidence>
<feature type="binding site" evidence="10">
    <location>
        <position position="93"/>
    </location>
    <ligand>
        <name>substrate</name>
    </ligand>
</feature>
<evidence type="ECO:0000256" key="11">
    <source>
        <dbReference type="PIRSR" id="PIRSR000094-3"/>
    </source>
</evidence>
<feature type="binding site" evidence="11">
    <location>
        <position position="90"/>
    </location>
    <ligand>
        <name>NAD(+)</name>
        <dbReference type="ChEBI" id="CHEBI:57540"/>
    </ligand>
</feature>
<sequence>MLKGKKGLVLGISNDNSIAWACARAMHEAGATLGGTWLNDKARPYVEPLLQSVNAEIQLPLEVSNESQLEALFEEVTQRWGKLDFLLHSIAFAPKADLHGRVVDSSLEGFLQAMDISCHSFIRMARLAEPLMKDGGSLMTMSYLGGQEVVPNYGIMGPVKAALESTVRYLAYELGEQGIRVNVISPGTIMTRAASGIASFDALVEENAQRAPMGAVDIDDVGPLSVFLASDGSRAITGGNVYVDGGFNILN</sequence>
<comment type="pathway">
    <text evidence="1">Lipid metabolism; fatty acid biosynthesis.</text>
</comment>
<evidence type="ECO:0000313" key="14">
    <source>
        <dbReference type="Proteomes" id="UP000254603"/>
    </source>
</evidence>
<comment type="similarity">
    <text evidence="2 8">Belongs to the short-chain dehydrogenases/reductases (SDR) family. FabI subfamily.</text>
</comment>
<dbReference type="NCBIfam" id="NF005717">
    <property type="entry name" value="PRK07533.1"/>
    <property type="match status" value="1"/>
</dbReference>
<evidence type="ECO:0000313" key="13">
    <source>
        <dbReference type="EMBL" id="SUA54073.1"/>
    </source>
</evidence>
<dbReference type="GO" id="GO:0006633">
    <property type="term" value="P:fatty acid biosynthetic process"/>
    <property type="evidence" value="ECO:0007669"/>
    <property type="project" value="UniProtKB-UniPathway"/>
</dbReference>
<feature type="active site" description="Proton acceptor" evidence="9">
    <location>
        <position position="143"/>
    </location>
</feature>
<keyword evidence="5 8" id="KW-0560">Oxidoreductase</keyword>
<dbReference type="Gene3D" id="3.40.50.720">
    <property type="entry name" value="NAD(P)-binding Rossmann-like Domain"/>
    <property type="match status" value="1"/>
</dbReference>
<name>A0A378XEI7_9BURK</name>
<dbReference type="InterPro" id="IPR014358">
    <property type="entry name" value="Enoyl-ACP_Rdtase_NADH"/>
</dbReference>
<evidence type="ECO:0000256" key="10">
    <source>
        <dbReference type="PIRSR" id="PIRSR000094-2"/>
    </source>
</evidence>
<feature type="binding site" evidence="11">
    <location>
        <position position="160"/>
    </location>
    <ligand>
        <name>NAD(+)</name>
        <dbReference type="ChEBI" id="CHEBI:57540"/>
    </ligand>
</feature>
<dbReference type="UniPathway" id="UPA00094"/>
<accession>A0A378XEI7</accession>
<reference evidence="13 14" key="1">
    <citation type="submission" date="2018-06" db="EMBL/GenBank/DDBJ databases">
        <authorList>
            <consortium name="Pathogen Informatics"/>
            <person name="Doyle S."/>
        </authorList>
    </citation>
    <scope>NUCLEOTIDE SEQUENCE [LARGE SCALE GENOMIC DNA]</scope>
    <source>
        <strain evidence="13 14">NCTC11997</strain>
    </source>
</reference>
<evidence type="ECO:0000256" key="3">
    <source>
        <dbReference type="ARBA" id="ARBA00022516"/>
    </source>
</evidence>
<dbReference type="RefSeq" id="WP_018574438.1">
    <property type="nucleotide sequence ID" value="NZ_CP065725.1"/>
</dbReference>
<keyword evidence="8 11" id="KW-0520">NAD</keyword>
<dbReference type="GO" id="GO:0004318">
    <property type="term" value="F:enoyl-[acyl-carrier-protein] reductase (NADH) activity"/>
    <property type="evidence" value="ECO:0007669"/>
    <property type="project" value="UniProtKB-EC"/>
</dbReference>
<evidence type="ECO:0000256" key="2">
    <source>
        <dbReference type="ARBA" id="ARBA00009233"/>
    </source>
</evidence>
<dbReference type="PIRSF" id="PIRSF000094">
    <property type="entry name" value="Enoyl-ACP_rdct"/>
    <property type="match status" value="1"/>
</dbReference>
<dbReference type="Proteomes" id="UP000254603">
    <property type="component" value="Unassembled WGS sequence"/>
</dbReference>
<evidence type="ECO:0000256" key="6">
    <source>
        <dbReference type="ARBA" id="ARBA00023098"/>
    </source>
</evidence>
<keyword evidence="15" id="KW-1185">Reference proteome</keyword>
<dbReference type="PRINTS" id="PR00081">
    <property type="entry name" value="GDHRDH"/>
</dbReference>
<evidence type="ECO:0000313" key="12">
    <source>
        <dbReference type="EMBL" id="QPT41202.1"/>
    </source>
</evidence>
<dbReference type="PANTHER" id="PTHR43159:SF2">
    <property type="entry name" value="ENOYL-[ACYL-CARRIER-PROTEIN] REDUCTASE [NADH], CHLOROPLASTIC"/>
    <property type="match status" value="1"/>
</dbReference>